<dbReference type="RefSeq" id="WP_055226081.1">
    <property type="nucleotide sequence ID" value="NZ_CAXSRP010000008.1"/>
</dbReference>
<dbReference type="Proteomes" id="UP000095706">
    <property type="component" value="Unassembled WGS sequence"/>
</dbReference>
<organism evidence="1 2">
    <name type="scientific">Fusicatenibacter saccharivorans</name>
    <dbReference type="NCBI Taxonomy" id="1150298"/>
    <lineage>
        <taxon>Bacteria</taxon>
        <taxon>Bacillati</taxon>
        <taxon>Bacillota</taxon>
        <taxon>Clostridia</taxon>
        <taxon>Lachnospirales</taxon>
        <taxon>Lachnospiraceae</taxon>
        <taxon>Fusicatenibacter</taxon>
    </lineage>
</organism>
<evidence type="ECO:0000313" key="2">
    <source>
        <dbReference type="Proteomes" id="UP000095706"/>
    </source>
</evidence>
<evidence type="ECO:0000313" key="1">
    <source>
        <dbReference type="EMBL" id="CUN57011.1"/>
    </source>
</evidence>
<protein>
    <submittedName>
        <fullName evidence="1">Uncharacterized protein</fullName>
    </submittedName>
</protein>
<name>A0A173XYC9_9FIRM</name>
<sequence>MKNSVQKRKITQFNASRGAEREIALKKGDIWTRPTTCMELKTRYERNRQKKETRRMVLKYEEV</sequence>
<proteinExistence type="predicted"/>
<gene>
    <name evidence="1" type="ORF">ERS852406_00378</name>
</gene>
<dbReference type="AlphaFoldDB" id="A0A173XYC9"/>
<accession>A0A173XYC9</accession>
<dbReference type="EMBL" id="CYYV01000002">
    <property type="protein sequence ID" value="CUN57011.1"/>
    <property type="molecule type" value="Genomic_DNA"/>
</dbReference>
<reference evidence="1 2" key="1">
    <citation type="submission" date="2015-09" db="EMBL/GenBank/DDBJ databases">
        <authorList>
            <consortium name="Pathogen Informatics"/>
        </authorList>
    </citation>
    <scope>NUCLEOTIDE SEQUENCE [LARGE SCALE GENOMIC DNA]</scope>
    <source>
        <strain evidence="1 2">2789STDY5608849</strain>
    </source>
</reference>